<keyword evidence="1" id="KW-0472">Membrane</keyword>
<evidence type="ECO:0000313" key="3">
    <source>
        <dbReference type="Proteomes" id="UP000008084"/>
    </source>
</evidence>
<keyword evidence="1" id="KW-0812">Transmembrane</keyword>
<feature type="transmembrane region" description="Helical" evidence="1">
    <location>
        <begin position="9"/>
        <end position="34"/>
    </location>
</feature>
<dbReference type="Proteomes" id="UP000008084">
    <property type="component" value="Chromosome"/>
</dbReference>
<keyword evidence="1" id="KW-1133">Transmembrane helix</keyword>
<sequence length="50" mass="6009">MMFNVSLKFIIALSSVMFLLITFVFNFNITFIVYNYEDYHKNDEALCPYK</sequence>
<proteinExistence type="predicted"/>
<evidence type="ECO:0000256" key="1">
    <source>
        <dbReference type="SAM" id="Phobius"/>
    </source>
</evidence>
<organism evidence="2 3">
    <name type="scientific">Yersinia enterocolitica subsp. palearctica serotype O:3 (strain DSM 13030 / CIP 106945 / Y11)</name>
    <dbReference type="NCBI Taxonomy" id="930944"/>
    <lineage>
        <taxon>Bacteria</taxon>
        <taxon>Pseudomonadati</taxon>
        <taxon>Pseudomonadota</taxon>
        <taxon>Gammaproteobacteria</taxon>
        <taxon>Enterobacterales</taxon>
        <taxon>Yersiniaceae</taxon>
        <taxon>Yersinia</taxon>
    </lineage>
</organism>
<dbReference type="AlphaFoldDB" id="A0A0H3NWG1"/>
<dbReference type="KEGG" id="yey:Y11_31581"/>
<name>A0A0H3NWG1_YERE1</name>
<evidence type="ECO:0000313" key="2">
    <source>
        <dbReference type="EMBL" id="CBY29372.1"/>
    </source>
</evidence>
<gene>
    <name evidence="2" type="ordered locus">Y11_31581</name>
</gene>
<dbReference type="EMBL" id="FR729477">
    <property type="protein sequence ID" value="CBY29372.1"/>
    <property type="molecule type" value="Genomic_DNA"/>
</dbReference>
<reference evidence="2 3" key="1">
    <citation type="journal article" date="2011" name="J. Bacteriol.">
        <title>Complete genome sequence of Yersinia enterocolitica subsp. palearctica serogroup O:3.</title>
        <authorList>
            <person name="Batzilla J."/>
            <person name="Hoper D."/>
            <person name="Antonenka U."/>
            <person name="Heesemann J."/>
            <person name="Rakin A."/>
        </authorList>
    </citation>
    <scope>NUCLEOTIDE SEQUENCE [LARGE SCALE GENOMIC DNA]</scope>
    <source>
        <strain evidence="3">DSM 13030 / CIP 106945 / Y11</strain>
    </source>
</reference>
<protein>
    <submittedName>
        <fullName evidence="2">Uncharacterized protein</fullName>
    </submittedName>
</protein>
<dbReference type="HOGENOM" id="CLU_3124346_0_0_6"/>
<accession>A0A0H3NWG1</accession>
<dbReference type="PATRIC" id="fig|930944.6.peg.3145"/>